<gene>
    <name evidence="2" type="ORF">F5891DRAFT_1184614</name>
</gene>
<dbReference type="EMBL" id="JABBWK010000010">
    <property type="protein sequence ID" value="KAG1904401.1"/>
    <property type="molecule type" value="Genomic_DNA"/>
</dbReference>
<accession>A0AAD4EDZ1</accession>
<dbReference type="AlphaFoldDB" id="A0AAD4EDZ1"/>
<evidence type="ECO:0000313" key="3">
    <source>
        <dbReference type="Proteomes" id="UP001195769"/>
    </source>
</evidence>
<feature type="region of interest" description="Disordered" evidence="1">
    <location>
        <begin position="96"/>
        <end position="126"/>
    </location>
</feature>
<dbReference type="Proteomes" id="UP001195769">
    <property type="component" value="Unassembled WGS sequence"/>
</dbReference>
<name>A0AAD4EDZ1_9AGAM</name>
<dbReference type="RefSeq" id="XP_041229976.1">
    <property type="nucleotide sequence ID" value="XM_041366462.1"/>
</dbReference>
<evidence type="ECO:0000313" key="2">
    <source>
        <dbReference type="EMBL" id="KAG1904401.1"/>
    </source>
</evidence>
<reference evidence="2" key="1">
    <citation type="journal article" date="2020" name="New Phytol.">
        <title>Comparative genomics reveals dynamic genome evolution in host specialist ectomycorrhizal fungi.</title>
        <authorList>
            <person name="Lofgren L.A."/>
            <person name="Nguyen N.H."/>
            <person name="Vilgalys R."/>
            <person name="Ruytinx J."/>
            <person name="Liao H.L."/>
            <person name="Branco S."/>
            <person name="Kuo A."/>
            <person name="LaButti K."/>
            <person name="Lipzen A."/>
            <person name="Andreopoulos W."/>
            <person name="Pangilinan J."/>
            <person name="Riley R."/>
            <person name="Hundley H."/>
            <person name="Na H."/>
            <person name="Barry K."/>
            <person name="Grigoriev I.V."/>
            <person name="Stajich J.E."/>
            <person name="Kennedy P.G."/>
        </authorList>
    </citation>
    <scope>NUCLEOTIDE SEQUENCE</scope>
    <source>
        <strain evidence="2">FC203</strain>
    </source>
</reference>
<dbReference type="GeneID" id="64660760"/>
<comment type="caution">
    <text evidence="2">The sequence shown here is derived from an EMBL/GenBank/DDBJ whole genome shotgun (WGS) entry which is preliminary data.</text>
</comment>
<proteinExistence type="predicted"/>
<feature type="compositionally biased region" description="Polar residues" evidence="1">
    <location>
        <begin position="107"/>
        <end position="126"/>
    </location>
</feature>
<sequence>MAVEVTPATPVLVAAAAAATTTAAATIATTLHHPRRQRQLPQRFRQDNAAGHPGDSEWININNVSGSEDDDNPPEVMAVANTNLSDANTNLVNTNTNLANANTNTNPSPLQTATSTFPTNPFATRK</sequence>
<protein>
    <submittedName>
        <fullName evidence="2">Uncharacterized protein</fullName>
    </submittedName>
</protein>
<keyword evidence="3" id="KW-1185">Reference proteome</keyword>
<feature type="compositionally biased region" description="Low complexity" evidence="1">
    <location>
        <begin position="96"/>
        <end position="106"/>
    </location>
</feature>
<organism evidence="2 3">
    <name type="scientific">Suillus fuscotomentosus</name>
    <dbReference type="NCBI Taxonomy" id="1912939"/>
    <lineage>
        <taxon>Eukaryota</taxon>
        <taxon>Fungi</taxon>
        <taxon>Dikarya</taxon>
        <taxon>Basidiomycota</taxon>
        <taxon>Agaricomycotina</taxon>
        <taxon>Agaricomycetes</taxon>
        <taxon>Agaricomycetidae</taxon>
        <taxon>Boletales</taxon>
        <taxon>Suillineae</taxon>
        <taxon>Suillaceae</taxon>
        <taxon>Suillus</taxon>
    </lineage>
</organism>
<feature type="region of interest" description="Disordered" evidence="1">
    <location>
        <begin position="31"/>
        <end position="76"/>
    </location>
</feature>
<evidence type="ECO:0000256" key="1">
    <source>
        <dbReference type="SAM" id="MobiDB-lite"/>
    </source>
</evidence>